<dbReference type="AlphaFoldDB" id="A0AAW1HLZ8"/>
<comment type="caution">
    <text evidence="1">The sequence shown here is derived from an EMBL/GenBank/DDBJ whole genome shotgun (WGS) entry which is preliminary data.</text>
</comment>
<proteinExistence type="predicted"/>
<evidence type="ECO:0000313" key="2">
    <source>
        <dbReference type="Proteomes" id="UP001443914"/>
    </source>
</evidence>
<dbReference type="Gene3D" id="3.60.10.10">
    <property type="entry name" value="Endonuclease/exonuclease/phosphatase"/>
    <property type="match status" value="1"/>
</dbReference>
<gene>
    <name evidence="1" type="ORF">RND81_11G100900</name>
</gene>
<organism evidence="1 2">
    <name type="scientific">Saponaria officinalis</name>
    <name type="common">Common soapwort</name>
    <name type="synonym">Lychnis saponaria</name>
    <dbReference type="NCBI Taxonomy" id="3572"/>
    <lineage>
        <taxon>Eukaryota</taxon>
        <taxon>Viridiplantae</taxon>
        <taxon>Streptophyta</taxon>
        <taxon>Embryophyta</taxon>
        <taxon>Tracheophyta</taxon>
        <taxon>Spermatophyta</taxon>
        <taxon>Magnoliopsida</taxon>
        <taxon>eudicotyledons</taxon>
        <taxon>Gunneridae</taxon>
        <taxon>Pentapetalae</taxon>
        <taxon>Caryophyllales</taxon>
        <taxon>Caryophyllaceae</taxon>
        <taxon>Caryophylleae</taxon>
        <taxon>Saponaria</taxon>
    </lineage>
</organism>
<dbReference type="PANTHER" id="PTHR33710:SF64">
    <property type="entry name" value="ENDONUCLEASE_EXONUCLEASE_PHOSPHATASE DOMAIN-CONTAINING PROTEIN"/>
    <property type="match status" value="1"/>
</dbReference>
<keyword evidence="2" id="KW-1185">Reference proteome</keyword>
<dbReference type="PANTHER" id="PTHR33710">
    <property type="entry name" value="BNAC02G09200D PROTEIN"/>
    <property type="match status" value="1"/>
</dbReference>
<dbReference type="Proteomes" id="UP001443914">
    <property type="component" value="Unassembled WGS sequence"/>
</dbReference>
<evidence type="ECO:0000313" key="1">
    <source>
        <dbReference type="EMBL" id="KAK9676789.1"/>
    </source>
</evidence>
<sequence>MVESGCFGIQPQRSNNAAVRQGLWDSLVHFGASVGPWIVMGDFNVIRYEWEKISHTPVTSDLLAFNDCILSCGLDDMNCTGCEYPWHNRQESGSVVYSKLDRVMINNDWSRAFTQTSAQFLPPGLSHHSPSLVTFHGDPLPRKWFSYLNCWADHPNFRDLVLDAWDCEIMGTPMFRLMRKLRNVKRKLKLLHHTQFSDIGKRVQRRKEELADCYTALLANPLSDSLIQQEKQASIAYWKLKEAETKILTQRAKLHDMKYGEMSSQ</sequence>
<evidence type="ECO:0008006" key="3">
    <source>
        <dbReference type="Google" id="ProtNLM"/>
    </source>
</evidence>
<name>A0AAW1HLZ8_SAPOF</name>
<reference evidence="1" key="1">
    <citation type="submission" date="2024-03" db="EMBL/GenBank/DDBJ databases">
        <title>WGS assembly of Saponaria officinalis var. Norfolk2.</title>
        <authorList>
            <person name="Jenkins J."/>
            <person name="Shu S."/>
            <person name="Grimwood J."/>
            <person name="Barry K."/>
            <person name="Goodstein D."/>
            <person name="Schmutz J."/>
            <person name="Leebens-Mack J."/>
            <person name="Osbourn A."/>
        </authorList>
    </citation>
    <scope>NUCLEOTIDE SEQUENCE [LARGE SCALE GENOMIC DNA]</scope>
    <source>
        <strain evidence="1">JIC</strain>
    </source>
</reference>
<protein>
    <recommendedName>
        <fullName evidence="3">Endonuclease/exonuclease/phosphatase domain-containing protein</fullName>
    </recommendedName>
</protein>
<accession>A0AAW1HLZ8</accession>
<dbReference type="SUPFAM" id="SSF56219">
    <property type="entry name" value="DNase I-like"/>
    <property type="match status" value="1"/>
</dbReference>
<dbReference type="InterPro" id="IPR036691">
    <property type="entry name" value="Endo/exonu/phosph_ase_sf"/>
</dbReference>
<dbReference type="EMBL" id="JBDFQZ010000011">
    <property type="protein sequence ID" value="KAK9676789.1"/>
    <property type="molecule type" value="Genomic_DNA"/>
</dbReference>